<evidence type="ECO:0000313" key="7">
    <source>
        <dbReference type="Proteomes" id="UP001254257"/>
    </source>
</evidence>
<accession>A0ABU3S510</accession>
<keyword evidence="7" id="KW-1185">Reference proteome</keyword>
<dbReference type="SUPFAM" id="SSF102215">
    <property type="entry name" value="Creatininase"/>
    <property type="match status" value="1"/>
</dbReference>
<comment type="cofactor">
    <cofactor evidence="1">
        <name>Zn(2+)</name>
        <dbReference type="ChEBI" id="CHEBI:29105"/>
    </cofactor>
</comment>
<dbReference type="Gene3D" id="3.40.50.10310">
    <property type="entry name" value="Creatininase"/>
    <property type="match status" value="1"/>
</dbReference>
<dbReference type="RefSeq" id="WP_316017698.1">
    <property type="nucleotide sequence ID" value="NZ_JAWDID010000008.1"/>
</dbReference>
<organism evidence="6 7">
    <name type="scientific">Bosea rubneri</name>
    <dbReference type="NCBI Taxonomy" id="3075434"/>
    <lineage>
        <taxon>Bacteria</taxon>
        <taxon>Pseudomonadati</taxon>
        <taxon>Pseudomonadota</taxon>
        <taxon>Alphaproteobacteria</taxon>
        <taxon>Hyphomicrobiales</taxon>
        <taxon>Boseaceae</taxon>
        <taxon>Bosea</taxon>
    </lineage>
</organism>
<gene>
    <name evidence="6" type="ORF">RKE40_07985</name>
</gene>
<evidence type="ECO:0000313" key="6">
    <source>
        <dbReference type="EMBL" id="MDU0339816.1"/>
    </source>
</evidence>
<name>A0ABU3S510_9HYPH</name>
<comment type="similarity">
    <text evidence="5">Belongs to the creatininase superfamily.</text>
</comment>
<dbReference type="Proteomes" id="UP001254257">
    <property type="component" value="Unassembled WGS sequence"/>
</dbReference>
<evidence type="ECO:0000256" key="3">
    <source>
        <dbReference type="ARBA" id="ARBA00022801"/>
    </source>
</evidence>
<comment type="caution">
    <text evidence="6">The sequence shown here is derived from an EMBL/GenBank/DDBJ whole genome shotgun (WGS) entry which is preliminary data.</text>
</comment>
<evidence type="ECO:0000256" key="5">
    <source>
        <dbReference type="ARBA" id="ARBA00024029"/>
    </source>
</evidence>
<dbReference type="PANTHER" id="PTHR35005">
    <property type="entry name" value="3-DEHYDRO-SCYLLO-INOSOSE HYDROLASE"/>
    <property type="match status" value="1"/>
</dbReference>
<evidence type="ECO:0000256" key="1">
    <source>
        <dbReference type="ARBA" id="ARBA00001947"/>
    </source>
</evidence>
<dbReference type="InterPro" id="IPR024087">
    <property type="entry name" value="Creatininase-like_sf"/>
</dbReference>
<reference evidence="6 7" key="1">
    <citation type="submission" date="2023-09" db="EMBL/GenBank/DDBJ databases">
        <title>Whole genome shotgun sequencing (WGS) of Bosea sp. ZW T0_25, isolated from stored onions (Allium cepa).</title>
        <authorList>
            <person name="Stoll D.A."/>
            <person name="Huch M."/>
        </authorList>
    </citation>
    <scope>NUCLEOTIDE SEQUENCE [LARGE SCALE GENOMIC DNA]</scope>
    <source>
        <strain evidence="6 7">ZW T0_25</strain>
    </source>
</reference>
<keyword evidence="4" id="KW-0862">Zinc</keyword>
<evidence type="ECO:0000256" key="4">
    <source>
        <dbReference type="ARBA" id="ARBA00022833"/>
    </source>
</evidence>
<dbReference type="InterPro" id="IPR003785">
    <property type="entry name" value="Creatininase/forma_Hydrolase"/>
</dbReference>
<dbReference type="EMBL" id="JAWDID010000008">
    <property type="protein sequence ID" value="MDU0339816.1"/>
    <property type="molecule type" value="Genomic_DNA"/>
</dbReference>
<keyword evidence="2" id="KW-0479">Metal-binding</keyword>
<sequence>MRWETLTTNEVAALDRDIPVVLNVAAIEQHGPHLPLETDAVIGDHFLQALEARLGDRVLILPQVKVCCSEHHMDFAGTLSVRHETFLAYVGDILESVVRHGFRNIVLFNSHGGNQAIGQVLLETFGTKHRDCRVAFLTWWRLAAKELGTIRESSFAGVNHACEFETSLMLLGAPASVRTALVSGMSYVGTHDWANADMILPARGALFRSMHEMSGGTGVVGDPSLATREKGEQITAAVVEQLAHVVETIRRR</sequence>
<proteinExistence type="inferred from homology"/>
<evidence type="ECO:0000256" key="2">
    <source>
        <dbReference type="ARBA" id="ARBA00022723"/>
    </source>
</evidence>
<dbReference type="Pfam" id="PF02633">
    <property type="entry name" value="Creatininase"/>
    <property type="match status" value="1"/>
</dbReference>
<keyword evidence="3" id="KW-0378">Hydrolase</keyword>
<protein>
    <submittedName>
        <fullName evidence="6">Creatininase family protein</fullName>
    </submittedName>
</protein>
<dbReference type="PANTHER" id="PTHR35005:SF1">
    <property type="entry name" value="2-AMINO-5-FORMYLAMINO-6-RIBOSYLAMINOPYRIMIDIN-4(3H)-ONE 5'-MONOPHOSPHATE DEFORMYLASE"/>
    <property type="match status" value="1"/>
</dbReference>